<dbReference type="Proteomes" id="UP000694888">
    <property type="component" value="Unplaced"/>
</dbReference>
<dbReference type="InterPro" id="IPR049630">
    <property type="entry name" value="DYDC-like_DD"/>
</dbReference>
<dbReference type="PANTHER" id="PTHR23356">
    <property type="entry name" value="DPY30-RELATED"/>
    <property type="match status" value="1"/>
</dbReference>
<dbReference type="InterPro" id="IPR037856">
    <property type="entry name" value="Sdc1/DPY30"/>
</dbReference>
<dbReference type="GeneID" id="106013918"/>
<dbReference type="InterPro" id="IPR007858">
    <property type="entry name" value="Dpy-30_motif"/>
</dbReference>
<name>A0ABM1AEP4_APLCA</name>
<protein>
    <submittedName>
        <fullName evidence="4">Uncharacterized protein LOC106013918</fullName>
    </submittedName>
</protein>
<feature type="compositionally biased region" description="Polar residues" evidence="2">
    <location>
        <begin position="293"/>
        <end position="305"/>
    </location>
</feature>
<accession>A0ABM1AEP4</accession>
<gene>
    <name evidence="4" type="primary">LOC106013918</name>
</gene>
<dbReference type="CDD" id="cd22966">
    <property type="entry name" value="DD_DYDC-like"/>
    <property type="match status" value="1"/>
</dbReference>
<dbReference type="PANTHER" id="PTHR23356:SF16">
    <property type="entry name" value="DPY30 DOMAIN CONTAINING 2"/>
    <property type="match status" value="1"/>
</dbReference>
<organism evidence="3 4">
    <name type="scientific">Aplysia californica</name>
    <name type="common">California sea hare</name>
    <dbReference type="NCBI Taxonomy" id="6500"/>
    <lineage>
        <taxon>Eukaryota</taxon>
        <taxon>Metazoa</taxon>
        <taxon>Spiralia</taxon>
        <taxon>Lophotrochozoa</taxon>
        <taxon>Mollusca</taxon>
        <taxon>Gastropoda</taxon>
        <taxon>Heterobranchia</taxon>
        <taxon>Euthyneura</taxon>
        <taxon>Tectipleura</taxon>
        <taxon>Aplysiida</taxon>
        <taxon>Aplysioidea</taxon>
        <taxon>Aplysiidae</taxon>
        <taxon>Aplysia</taxon>
    </lineage>
</organism>
<evidence type="ECO:0000256" key="2">
    <source>
        <dbReference type="SAM" id="MobiDB-lite"/>
    </source>
</evidence>
<keyword evidence="3" id="KW-1185">Reference proteome</keyword>
<dbReference type="Gene3D" id="1.20.890.10">
    <property type="entry name" value="cAMP-dependent protein kinase regulatory subunit, dimerization-anchoring domain"/>
    <property type="match status" value="1"/>
</dbReference>
<reference evidence="4" key="1">
    <citation type="submission" date="2025-08" db="UniProtKB">
        <authorList>
            <consortium name="RefSeq"/>
        </authorList>
    </citation>
    <scope>IDENTIFICATION</scope>
</reference>
<dbReference type="RefSeq" id="XP_012946244.1">
    <property type="nucleotide sequence ID" value="XM_013090790.1"/>
</dbReference>
<proteinExistence type="inferred from homology"/>
<comment type="similarity">
    <text evidence="1">Belongs to the dpy-30 family.</text>
</comment>
<feature type="region of interest" description="Disordered" evidence="2">
    <location>
        <begin position="264"/>
        <end position="333"/>
    </location>
</feature>
<dbReference type="Pfam" id="PF05186">
    <property type="entry name" value="Dpy-30"/>
    <property type="match status" value="1"/>
</dbReference>
<evidence type="ECO:0000256" key="1">
    <source>
        <dbReference type="ARBA" id="ARBA00010849"/>
    </source>
</evidence>
<evidence type="ECO:0000313" key="3">
    <source>
        <dbReference type="Proteomes" id="UP000694888"/>
    </source>
</evidence>
<sequence length="333" mass="37163">MAAVDTAHLASREQLVFTNNETAYLASTVAKPLAQCLQEVVEKRPRDPIEYIAQWLYKYCDNELYYMEKALFLKELHDMHHQLLKEEALKKANMEKLRAETHGMKVSLGEASAADGEGTHQLLPGSFAVMTHSRSGGSSATSSRPGSGRKRFETGVATWGVNCRLGLICQHPVLGDMLPRPALIYPETPEWWERQGYLPETLYDHEVYSRLNDDTLPNWGAIDHMTYKDFVEAGPWLTQANLQNMQASLQDMVRMPKKFQKFIRPPRPDDFFPQSAKKQKAELLKAAQDEAAESTSLEGVGSTQEGAEPTQEGAEPAQEGVGPVPDEGEGPMD</sequence>
<evidence type="ECO:0000313" key="4">
    <source>
        <dbReference type="RefSeq" id="XP_012946244.1"/>
    </source>
</evidence>